<feature type="domain" description="Nudix hydrolase" evidence="4">
    <location>
        <begin position="16"/>
        <end position="149"/>
    </location>
</feature>
<dbReference type="EMBL" id="FOXH01000004">
    <property type="protein sequence ID" value="SFP56178.1"/>
    <property type="molecule type" value="Genomic_DNA"/>
</dbReference>
<dbReference type="InterPro" id="IPR000086">
    <property type="entry name" value="NUDIX_hydrolase_dom"/>
</dbReference>
<dbReference type="RefSeq" id="WP_092015091.1">
    <property type="nucleotide sequence ID" value="NZ_FOXH01000004.1"/>
</dbReference>
<protein>
    <submittedName>
        <fullName evidence="5">ADP-ribose pyrophosphatase YjhB, NUDIX family</fullName>
    </submittedName>
</protein>
<name>A0A1I5RCA4_9BACT</name>
<dbReference type="InterPro" id="IPR020084">
    <property type="entry name" value="NUDIX_hydrolase_CS"/>
</dbReference>
<dbReference type="Pfam" id="PF00293">
    <property type="entry name" value="NUDIX"/>
    <property type="match status" value="1"/>
</dbReference>
<gene>
    <name evidence="5" type="ORF">SAMN04515674_1049</name>
</gene>
<dbReference type="STRING" id="1079859.SAMN04515674_1049"/>
<organism evidence="5 6">
    <name type="scientific">Pseudarcicella hirudinis</name>
    <dbReference type="NCBI Taxonomy" id="1079859"/>
    <lineage>
        <taxon>Bacteria</taxon>
        <taxon>Pseudomonadati</taxon>
        <taxon>Bacteroidota</taxon>
        <taxon>Cytophagia</taxon>
        <taxon>Cytophagales</taxon>
        <taxon>Flectobacillaceae</taxon>
        <taxon>Pseudarcicella</taxon>
    </lineage>
</organism>
<evidence type="ECO:0000256" key="3">
    <source>
        <dbReference type="RuleBase" id="RU003476"/>
    </source>
</evidence>
<dbReference type="Gene3D" id="3.90.79.10">
    <property type="entry name" value="Nucleoside Triphosphate Pyrophosphohydrolase"/>
    <property type="match status" value="1"/>
</dbReference>
<dbReference type="SUPFAM" id="SSF55811">
    <property type="entry name" value="Nudix"/>
    <property type="match status" value="1"/>
</dbReference>
<accession>A0A1I5RCA4</accession>
<dbReference type="PROSITE" id="PS51462">
    <property type="entry name" value="NUDIX"/>
    <property type="match status" value="1"/>
</dbReference>
<dbReference type="PROSITE" id="PS00893">
    <property type="entry name" value="NUDIX_BOX"/>
    <property type="match status" value="1"/>
</dbReference>
<dbReference type="CDD" id="cd18880">
    <property type="entry name" value="NUDIX_ADPRase"/>
    <property type="match status" value="1"/>
</dbReference>
<dbReference type="AlphaFoldDB" id="A0A1I5RCA4"/>
<sequence length="164" mass="19175">MKESAENEVRQLYGRKLRLRVCGICLSNDRILMIRHSGVVENEDFWSPPGGGLQFGETAHEALIREFKEETNLEIEVGKLLFVNEFLGPPLHAIELFFQVNCLNNDMVRGYDPEMKNQIIEEIRWMTWKEIKAIKAQNLHRIFSLVNSFEEFSHLDNFLGQNHQ</sequence>
<evidence type="ECO:0000256" key="1">
    <source>
        <dbReference type="ARBA" id="ARBA00001946"/>
    </source>
</evidence>
<proteinExistence type="inferred from homology"/>
<dbReference type="InterPro" id="IPR015797">
    <property type="entry name" value="NUDIX_hydrolase-like_dom_sf"/>
</dbReference>
<evidence type="ECO:0000313" key="6">
    <source>
        <dbReference type="Proteomes" id="UP000199306"/>
    </source>
</evidence>
<comment type="cofactor">
    <cofactor evidence="1">
        <name>Mg(2+)</name>
        <dbReference type="ChEBI" id="CHEBI:18420"/>
    </cofactor>
</comment>
<evidence type="ECO:0000259" key="4">
    <source>
        <dbReference type="PROSITE" id="PS51462"/>
    </source>
</evidence>
<dbReference type="InterPro" id="IPR020476">
    <property type="entry name" value="Nudix_hydrolase"/>
</dbReference>
<dbReference type="GO" id="GO:0016787">
    <property type="term" value="F:hydrolase activity"/>
    <property type="evidence" value="ECO:0007669"/>
    <property type="project" value="UniProtKB-KW"/>
</dbReference>
<evidence type="ECO:0000313" key="5">
    <source>
        <dbReference type="EMBL" id="SFP56178.1"/>
    </source>
</evidence>
<comment type="similarity">
    <text evidence="3">Belongs to the Nudix hydrolase family.</text>
</comment>
<keyword evidence="2 3" id="KW-0378">Hydrolase</keyword>
<dbReference type="PANTHER" id="PTHR43046:SF14">
    <property type="entry name" value="MUTT_NUDIX FAMILY PROTEIN"/>
    <property type="match status" value="1"/>
</dbReference>
<dbReference type="PANTHER" id="PTHR43046">
    <property type="entry name" value="GDP-MANNOSE MANNOSYL HYDROLASE"/>
    <property type="match status" value="1"/>
</dbReference>
<dbReference type="OrthoDB" id="9810648at2"/>
<reference evidence="5 6" key="1">
    <citation type="submission" date="2016-10" db="EMBL/GenBank/DDBJ databases">
        <authorList>
            <person name="de Groot N.N."/>
        </authorList>
    </citation>
    <scope>NUCLEOTIDE SEQUENCE [LARGE SCALE GENOMIC DNA]</scope>
    <source>
        <strain evidence="6">E92,LMG 26720,CCM 7988</strain>
    </source>
</reference>
<dbReference type="PRINTS" id="PR00502">
    <property type="entry name" value="NUDIXFAMILY"/>
</dbReference>
<evidence type="ECO:0000256" key="2">
    <source>
        <dbReference type="ARBA" id="ARBA00022801"/>
    </source>
</evidence>
<keyword evidence="6" id="KW-1185">Reference proteome</keyword>
<dbReference type="Proteomes" id="UP000199306">
    <property type="component" value="Unassembled WGS sequence"/>
</dbReference>